<reference evidence="3 4" key="1">
    <citation type="submission" date="2016-10" db="EMBL/GenBank/DDBJ databases">
        <authorList>
            <person name="de Groot N.N."/>
        </authorList>
    </citation>
    <scope>NUCLEOTIDE SEQUENCE [LARGE SCALE GENOMIC DNA]</scope>
    <source>
        <strain evidence="3 4">DSM 21019</strain>
    </source>
</reference>
<dbReference type="GO" id="GO:0004366">
    <property type="term" value="F:glycerol-3-phosphate O-acyltransferase activity"/>
    <property type="evidence" value="ECO:0007669"/>
    <property type="project" value="TreeGrafter"/>
</dbReference>
<dbReference type="InterPro" id="IPR002123">
    <property type="entry name" value="Plipid/glycerol_acylTrfase"/>
</dbReference>
<keyword evidence="1" id="KW-1133">Transmembrane helix</keyword>
<evidence type="ECO:0000259" key="2">
    <source>
        <dbReference type="SMART" id="SM00563"/>
    </source>
</evidence>
<evidence type="ECO:0000313" key="3">
    <source>
        <dbReference type="EMBL" id="SFR50910.1"/>
    </source>
</evidence>
<keyword evidence="3" id="KW-0012">Acyltransferase</keyword>
<dbReference type="PANTHER" id="PTHR31605:SF0">
    <property type="entry name" value="GLYCEROL-3-PHOSPHATE O-ACYLTRANSFERASE 1"/>
    <property type="match status" value="1"/>
</dbReference>
<feature type="domain" description="Phospholipid/glycerol acyltransferase" evidence="2">
    <location>
        <begin position="38"/>
        <end position="166"/>
    </location>
</feature>
<dbReference type="Pfam" id="PF01553">
    <property type="entry name" value="Acyltransferase"/>
    <property type="match status" value="1"/>
</dbReference>
<feature type="transmembrane region" description="Helical" evidence="1">
    <location>
        <begin position="325"/>
        <end position="343"/>
    </location>
</feature>
<gene>
    <name evidence="3" type="ORF">SAMN04490243_2428</name>
</gene>
<organism evidence="3 4">
    <name type="scientific">Robiginitalea myxolifaciens</name>
    <dbReference type="NCBI Taxonomy" id="400055"/>
    <lineage>
        <taxon>Bacteria</taxon>
        <taxon>Pseudomonadati</taxon>
        <taxon>Bacteroidota</taxon>
        <taxon>Flavobacteriia</taxon>
        <taxon>Flavobacteriales</taxon>
        <taxon>Flavobacteriaceae</taxon>
        <taxon>Robiginitalea</taxon>
    </lineage>
</organism>
<keyword evidence="1" id="KW-0812">Transmembrane</keyword>
<feature type="transmembrane region" description="Helical" evidence="1">
    <location>
        <begin position="262"/>
        <end position="286"/>
    </location>
</feature>
<keyword evidence="1" id="KW-0472">Membrane</keyword>
<keyword evidence="3" id="KW-0808">Transferase</keyword>
<dbReference type="SMART" id="SM00563">
    <property type="entry name" value="PlsC"/>
    <property type="match status" value="1"/>
</dbReference>
<feature type="transmembrane region" description="Helical" evidence="1">
    <location>
        <begin position="298"/>
        <end position="319"/>
    </location>
</feature>
<dbReference type="GO" id="GO:0008654">
    <property type="term" value="P:phospholipid biosynthetic process"/>
    <property type="evidence" value="ECO:0007669"/>
    <property type="project" value="TreeGrafter"/>
</dbReference>
<dbReference type="EMBL" id="FOYQ01000002">
    <property type="protein sequence ID" value="SFR50910.1"/>
    <property type="molecule type" value="Genomic_DNA"/>
</dbReference>
<protein>
    <submittedName>
        <fullName evidence="3">1-acyl-sn-glycerol-3-phosphate acyltransferase</fullName>
    </submittedName>
</protein>
<dbReference type="InterPro" id="IPR052744">
    <property type="entry name" value="GPAT/DAPAT"/>
</dbReference>
<dbReference type="SUPFAM" id="SSF69593">
    <property type="entry name" value="Glycerol-3-phosphate (1)-acyltransferase"/>
    <property type="match status" value="1"/>
</dbReference>
<proteinExistence type="predicted"/>
<dbReference type="STRING" id="400055.SAMN04490243_2428"/>
<dbReference type="AlphaFoldDB" id="A0A1I6H950"/>
<evidence type="ECO:0000256" key="1">
    <source>
        <dbReference type="SAM" id="Phobius"/>
    </source>
</evidence>
<keyword evidence="4" id="KW-1185">Reference proteome</keyword>
<dbReference type="GO" id="GO:0016287">
    <property type="term" value="F:glycerone-phosphate O-acyltransferase activity"/>
    <property type="evidence" value="ECO:0007669"/>
    <property type="project" value="TreeGrafter"/>
</dbReference>
<evidence type="ECO:0000313" key="4">
    <source>
        <dbReference type="Proteomes" id="UP000199534"/>
    </source>
</evidence>
<name>A0A1I6H950_9FLAO</name>
<accession>A0A1I6H950</accession>
<dbReference type="OrthoDB" id="9806008at2"/>
<dbReference type="PANTHER" id="PTHR31605">
    <property type="entry name" value="GLYCEROL-3-PHOSPHATE O-ACYLTRANSFERASE 1"/>
    <property type="match status" value="1"/>
</dbReference>
<dbReference type="Proteomes" id="UP000199534">
    <property type="component" value="Unassembled WGS sequence"/>
</dbReference>
<dbReference type="RefSeq" id="WP_143099971.1">
    <property type="nucleotide sequence ID" value="NZ_FOYQ01000002.1"/>
</dbReference>
<sequence length="346" mass="39749">MKELFYGCLKPLIRFGFYCYYQRLRMVDMDRVPRDKPAMLLPNHQNALLDPLIVAALAKARRPYFLTRSDVFTGGFLQNILESLRMIPIYRIRDGRDTLHRNEEIFDRCADLLNQGEHLLLFPEANHNLGRRVRTLSKGFTRIAINALEKYPETDLQLIPVGINFQRGADFPDRVTYRFGHPLPAAAYVKGVDFNEDSKAMKAAVSASLKVLTTHVPEDQDYEQTMERLGGLQPDFSNPDPINAWFENPDTAVPKLPLKKGLLWKLWDVIFKVVNLPLVAIWKVWVKPKVWEPEFMSTFRFGFALITAPIYLILLGVLFGIFTGWITGIAVPAGVFLHNILYIKLR</sequence>